<keyword evidence="2" id="KW-0802">TPR repeat</keyword>
<dbReference type="Proteomes" id="UP000823964">
    <property type="component" value="Unassembled WGS sequence"/>
</dbReference>
<evidence type="ECO:0000256" key="1">
    <source>
        <dbReference type="ARBA" id="ARBA00022737"/>
    </source>
</evidence>
<dbReference type="PANTHER" id="PTHR45586">
    <property type="entry name" value="TPR REPEAT-CONTAINING PROTEIN PA4667"/>
    <property type="match status" value="1"/>
</dbReference>
<protein>
    <submittedName>
        <fullName evidence="4">Tetratricopeptide repeat protein</fullName>
    </submittedName>
</protein>
<dbReference type="AlphaFoldDB" id="A0A9D1VAT9"/>
<keyword evidence="3" id="KW-0472">Membrane</keyword>
<evidence type="ECO:0000256" key="2">
    <source>
        <dbReference type="ARBA" id="ARBA00022803"/>
    </source>
</evidence>
<evidence type="ECO:0000313" key="5">
    <source>
        <dbReference type="Proteomes" id="UP000823964"/>
    </source>
</evidence>
<dbReference type="SUPFAM" id="SSF48452">
    <property type="entry name" value="TPR-like"/>
    <property type="match status" value="2"/>
</dbReference>
<dbReference type="SMART" id="SM00028">
    <property type="entry name" value="TPR"/>
    <property type="match status" value="6"/>
</dbReference>
<sequence>MVPPQERLVLRPALCRAGYALLLLGCAATGWLIYELGCRHGEAVGHVGGHAAGYEEALRSGRVSAQLNDLAVRNLLAIMRVEAMDDRTLLNYAAEATSNLAWIREPAVLQEACWQVAYALLQRGFLKEAQPLLGKTLHTAPEEVLWARRAQMAAELLRQGGALQRALDCERMACSRYRKLGMAREELLGCYRRLDLLGAVTCPPETMMAGLDELQAEAAELGEAGQPLLADLLVFRGVLLRRSGDEDSALQCFRSVLSGSTPDARRMSPTLAVSYGEALVEWGRADEATELLEKALPDLGADPADLPYRLRALRSLAQIEANAGRYARATALLNRAHGAAEGRLPLSDSFWISLGDQRGWASYLDGRYDEAAQDFAQCLKLAQSAEETIQPLEGLGRCRMAQGNFAEAADLLRRSFELRDRVSVGSAEVKADILFLLACCEESLGHGAEALAAYENCLSRMRTLEQPSPARMEDLLRGMGYIAMKLGDWTKGRAAWQAMTEIEGITMEAQTEAVQQLNICERKLGIVPSTDEAEAAPDEAASAS</sequence>
<evidence type="ECO:0000256" key="3">
    <source>
        <dbReference type="SAM" id="Phobius"/>
    </source>
</evidence>
<name>A0A9D1VAT9_9BACT</name>
<reference evidence="4" key="1">
    <citation type="journal article" date="2021" name="PeerJ">
        <title>Extensive microbial diversity within the chicken gut microbiome revealed by metagenomics and culture.</title>
        <authorList>
            <person name="Gilroy R."/>
            <person name="Ravi A."/>
            <person name="Getino M."/>
            <person name="Pursley I."/>
            <person name="Horton D.L."/>
            <person name="Alikhan N.F."/>
            <person name="Baker D."/>
            <person name="Gharbi K."/>
            <person name="Hall N."/>
            <person name="Watson M."/>
            <person name="Adriaenssens E.M."/>
            <person name="Foster-Nyarko E."/>
            <person name="Jarju S."/>
            <person name="Secka A."/>
            <person name="Antonio M."/>
            <person name="Oren A."/>
            <person name="Chaudhuri R.R."/>
            <person name="La Ragione R."/>
            <person name="Hildebrand F."/>
            <person name="Pallen M.J."/>
        </authorList>
    </citation>
    <scope>NUCLEOTIDE SEQUENCE</scope>
    <source>
        <strain evidence="4">14975</strain>
    </source>
</reference>
<keyword evidence="3" id="KW-0812">Transmembrane</keyword>
<reference evidence="4" key="2">
    <citation type="submission" date="2021-04" db="EMBL/GenBank/DDBJ databases">
        <authorList>
            <person name="Gilroy R."/>
        </authorList>
    </citation>
    <scope>NUCLEOTIDE SEQUENCE</scope>
    <source>
        <strain evidence="4">14975</strain>
    </source>
</reference>
<dbReference type="EMBL" id="DXFQ01000040">
    <property type="protein sequence ID" value="HIX19454.1"/>
    <property type="molecule type" value="Genomic_DNA"/>
</dbReference>
<keyword evidence="1" id="KW-0677">Repeat</keyword>
<dbReference type="InterPro" id="IPR019734">
    <property type="entry name" value="TPR_rpt"/>
</dbReference>
<gene>
    <name evidence="4" type="ORF">H9862_02480</name>
</gene>
<keyword evidence="3" id="KW-1133">Transmembrane helix</keyword>
<dbReference type="InterPro" id="IPR011990">
    <property type="entry name" value="TPR-like_helical_dom_sf"/>
</dbReference>
<dbReference type="Pfam" id="PF13424">
    <property type="entry name" value="TPR_12"/>
    <property type="match status" value="1"/>
</dbReference>
<feature type="transmembrane region" description="Helical" evidence="3">
    <location>
        <begin position="13"/>
        <end position="34"/>
    </location>
</feature>
<dbReference type="InterPro" id="IPR051012">
    <property type="entry name" value="CellSynth/LPSAsmb/PSIAsmb"/>
</dbReference>
<dbReference type="PANTHER" id="PTHR45586:SF1">
    <property type="entry name" value="LIPOPOLYSACCHARIDE ASSEMBLY PROTEIN B"/>
    <property type="match status" value="1"/>
</dbReference>
<proteinExistence type="predicted"/>
<comment type="caution">
    <text evidence="4">The sequence shown here is derived from an EMBL/GenBank/DDBJ whole genome shotgun (WGS) entry which is preliminary data.</text>
</comment>
<dbReference type="Gene3D" id="1.25.40.10">
    <property type="entry name" value="Tetratricopeptide repeat domain"/>
    <property type="match status" value="2"/>
</dbReference>
<organism evidence="4 5">
    <name type="scientific">Candidatus Akkermansia intestinigallinarum</name>
    <dbReference type="NCBI Taxonomy" id="2838431"/>
    <lineage>
        <taxon>Bacteria</taxon>
        <taxon>Pseudomonadati</taxon>
        <taxon>Verrucomicrobiota</taxon>
        <taxon>Verrucomicrobiia</taxon>
        <taxon>Verrucomicrobiales</taxon>
        <taxon>Akkermansiaceae</taxon>
        <taxon>Akkermansia</taxon>
    </lineage>
</organism>
<evidence type="ECO:0000313" key="4">
    <source>
        <dbReference type="EMBL" id="HIX19454.1"/>
    </source>
</evidence>
<accession>A0A9D1VAT9</accession>